<evidence type="ECO:0000256" key="2">
    <source>
        <dbReference type="ARBA" id="ARBA00022723"/>
    </source>
</evidence>
<gene>
    <name evidence="6" type="ORF">CONLIGDRAFT_576302</name>
</gene>
<dbReference type="GO" id="GO:0005634">
    <property type="term" value="C:nucleus"/>
    <property type="evidence" value="ECO:0007669"/>
    <property type="project" value="UniProtKB-SubCell"/>
</dbReference>
<dbReference type="Pfam" id="PF04082">
    <property type="entry name" value="Fungal_trans"/>
    <property type="match status" value="1"/>
</dbReference>
<dbReference type="InterPro" id="IPR036864">
    <property type="entry name" value="Zn2-C6_fun-type_DNA-bd_sf"/>
</dbReference>
<dbReference type="AlphaFoldDB" id="A0A1J7JAJ8"/>
<feature type="compositionally biased region" description="Basic and acidic residues" evidence="4">
    <location>
        <begin position="85"/>
        <end position="100"/>
    </location>
</feature>
<dbReference type="PROSITE" id="PS50048">
    <property type="entry name" value="ZN2_CY6_FUNGAL_2"/>
    <property type="match status" value="1"/>
</dbReference>
<dbReference type="OrthoDB" id="2269373at2759"/>
<reference evidence="6 7" key="1">
    <citation type="submission" date="2016-10" db="EMBL/GenBank/DDBJ databases">
        <title>Draft genome sequence of Coniochaeta ligniaria NRRL30616, a lignocellulolytic fungus for bioabatement of inhibitors in plant biomass hydrolysates.</title>
        <authorList>
            <consortium name="DOE Joint Genome Institute"/>
            <person name="Jimenez D.J."/>
            <person name="Hector R.E."/>
            <person name="Riley R."/>
            <person name="Sun H."/>
            <person name="Grigoriev I.V."/>
            <person name="Van Elsas J.D."/>
            <person name="Nichols N.N."/>
        </authorList>
    </citation>
    <scope>NUCLEOTIDE SEQUENCE [LARGE SCALE GENOMIC DNA]</scope>
    <source>
        <strain evidence="6 7">NRRL 30616</strain>
    </source>
</reference>
<proteinExistence type="predicted"/>
<accession>A0A1J7JAJ8</accession>
<dbReference type="EMBL" id="KV875097">
    <property type="protein sequence ID" value="OIW30321.1"/>
    <property type="molecule type" value="Genomic_DNA"/>
</dbReference>
<dbReference type="Gene3D" id="4.10.240.10">
    <property type="entry name" value="Zn(2)-C6 fungal-type DNA-binding domain"/>
    <property type="match status" value="1"/>
</dbReference>
<dbReference type="STRING" id="1408157.A0A1J7JAJ8"/>
<evidence type="ECO:0000256" key="3">
    <source>
        <dbReference type="ARBA" id="ARBA00023242"/>
    </source>
</evidence>
<keyword evidence="7" id="KW-1185">Reference proteome</keyword>
<evidence type="ECO:0000256" key="1">
    <source>
        <dbReference type="ARBA" id="ARBA00004123"/>
    </source>
</evidence>
<dbReference type="InterPro" id="IPR007219">
    <property type="entry name" value="XnlR_reg_dom"/>
</dbReference>
<feature type="domain" description="Zn(2)-C6 fungal-type" evidence="5">
    <location>
        <begin position="25"/>
        <end position="53"/>
    </location>
</feature>
<dbReference type="InterPro" id="IPR001138">
    <property type="entry name" value="Zn2Cys6_DnaBD"/>
</dbReference>
<comment type="subcellular location">
    <subcellularLocation>
        <location evidence="1">Nucleus</location>
    </subcellularLocation>
</comment>
<feature type="region of interest" description="Disordered" evidence="4">
    <location>
        <begin position="85"/>
        <end position="108"/>
    </location>
</feature>
<sequence>MSSSQASPTQSSTPSISNKPVRILACVLCQHRKIKCDRQFPCSNCTKANIKCTPSTPAPARKRRRPNQDLQERLARCEELLKEYTEAGPKKEDSVEKEESPTAQTRQLYKELSHHGRLVKEDGGTRFMDSIILGTIYDELRAMREIVNADENDENTPDTATPDDNSELILGADTPSSTSPVDLWPDAGHVFRLWQIYLDRVNPLTKIIHVPTLQPYVAEATSGCSNLPKNIEALLFSIWLMAAVAMSPDECQALLGYSRDSALQRFSGGVRLALIRLNFLKSHDMTALQALVIYLISLQGRYNRHAAWILNGVVIRIAQKIGLHRDGETLGLGPFECEMRRRLWWQIIMLDAKYAMMTGLNHSLLPRIWDTKEPKNLNDVDMFPSATEPFQDRDGPTEMIFVMITNKVARFLVETPGLEIMLMLAEWSGAPAANPQLNEFRTVIAHLGQDMLDMLNKYCDPTAGPVHEMAVEVKAQIIKKLSALATSAKDQPEWGSEILDSNDNAFKLAICAMEHEQENCYASKDKGFLWHALLHFQLDVFIYLAGQLCHRLDGALVDRAWKQVEVVYYFHPELYDTSNNKTYFMLARFILRAWSKREDMISRKTGHVPSTPPCIERLQSIMPCEDVKSEPTAPVRTGPNFMSRPQLDGPDPNFDQFLGGFLDVSSSDWDMFAGMPINGQNDMPPPYYGMNPSGW</sequence>
<evidence type="ECO:0000256" key="4">
    <source>
        <dbReference type="SAM" id="MobiDB-lite"/>
    </source>
</evidence>
<dbReference type="CDD" id="cd12148">
    <property type="entry name" value="fungal_TF_MHR"/>
    <property type="match status" value="1"/>
</dbReference>
<dbReference type="PANTHER" id="PTHR31001:SF85">
    <property type="entry name" value="ZN(II)2CYS6 TRANSCRIPTION FACTOR (EUROFUNG)"/>
    <property type="match status" value="1"/>
</dbReference>
<name>A0A1J7JAJ8_9PEZI</name>
<dbReference type="GO" id="GO:0006351">
    <property type="term" value="P:DNA-templated transcription"/>
    <property type="evidence" value="ECO:0007669"/>
    <property type="project" value="InterPro"/>
</dbReference>
<organism evidence="6 7">
    <name type="scientific">Coniochaeta ligniaria NRRL 30616</name>
    <dbReference type="NCBI Taxonomy" id="1408157"/>
    <lineage>
        <taxon>Eukaryota</taxon>
        <taxon>Fungi</taxon>
        <taxon>Dikarya</taxon>
        <taxon>Ascomycota</taxon>
        <taxon>Pezizomycotina</taxon>
        <taxon>Sordariomycetes</taxon>
        <taxon>Sordariomycetidae</taxon>
        <taxon>Coniochaetales</taxon>
        <taxon>Coniochaetaceae</taxon>
        <taxon>Coniochaeta</taxon>
    </lineage>
</organism>
<dbReference type="InParanoid" id="A0A1J7JAJ8"/>
<dbReference type="CDD" id="cd00067">
    <property type="entry name" value="GAL4"/>
    <property type="match status" value="1"/>
</dbReference>
<evidence type="ECO:0000313" key="6">
    <source>
        <dbReference type="EMBL" id="OIW30321.1"/>
    </source>
</evidence>
<protein>
    <recommendedName>
        <fullName evidence="5">Zn(2)-C6 fungal-type domain-containing protein</fullName>
    </recommendedName>
</protein>
<dbReference type="GO" id="GO:0008270">
    <property type="term" value="F:zinc ion binding"/>
    <property type="evidence" value="ECO:0007669"/>
    <property type="project" value="InterPro"/>
</dbReference>
<evidence type="ECO:0000313" key="7">
    <source>
        <dbReference type="Proteomes" id="UP000182658"/>
    </source>
</evidence>
<keyword evidence="2" id="KW-0479">Metal-binding</keyword>
<dbReference type="PANTHER" id="PTHR31001">
    <property type="entry name" value="UNCHARACTERIZED TRANSCRIPTIONAL REGULATORY PROTEIN"/>
    <property type="match status" value="1"/>
</dbReference>
<dbReference type="GO" id="GO:0000981">
    <property type="term" value="F:DNA-binding transcription factor activity, RNA polymerase II-specific"/>
    <property type="evidence" value="ECO:0007669"/>
    <property type="project" value="InterPro"/>
</dbReference>
<evidence type="ECO:0000259" key="5">
    <source>
        <dbReference type="PROSITE" id="PS50048"/>
    </source>
</evidence>
<dbReference type="InterPro" id="IPR050613">
    <property type="entry name" value="Sec_Metabolite_Reg"/>
</dbReference>
<keyword evidence="3" id="KW-0539">Nucleus</keyword>
<dbReference type="Pfam" id="PF00172">
    <property type="entry name" value="Zn_clus"/>
    <property type="match status" value="1"/>
</dbReference>
<dbReference type="SUPFAM" id="SSF57701">
    <property type="entry name" value="Zn2/Cys6 DNA-binding domain"/>
    <property type="match status" value="1"/>
</dbReference>
<dbReference type="Proteomes" id="UP000182658">
    <property type="component" value="Unassembled WGS sequence"/>
</dbReference>
<dbReference type="SMART" id="SM00066">
    <property type="entry name" value="GAL4"/>
    <property type="match status" value="1"/>
</dbReference>
<dbReference type="SMART" id="SM00906">
    <property type="entry name" value="Fungal_trans"/>
    <property type="match status" value="1"/>
</dbReference>
<dbReference type="GO" id="GO:0003677">
    <property type="term" value="F:DNA binding"/>
    <property type="evidence" value="ECO:0007669"/>
    <property type="project" value="InterPro"/>
</dbReference>